<comment type="caution">
    <text evidence="6">The sequence shown here is derived from an EMBL/GenBank/DDBJ whole genome shotgun (WGS) entry which is preliminary data.</text>
</comment>
<keyword evidence="3 5" id="KW-0949">S-adenosyl-L-methionine</keyword>
<dbReference type="InterPro" id="IPR003699">
    <property type="entry name" value="QueA"/>
</dbReference>
<organism evidence="6 7">
    <name type="scientific">Rubritalea halochordaticola</name>
    <dbReference type="NCBI Taxonomy" id="714537"/>
    <lineage>
        <taxon>Bacteria</taxon>
        <taxon>Pseudomonadati</taxon>
        <taxon>Verrucomicrobiota</taxon>
        <taxon>Verrucomicrobiia</taxon>
        <taxon>Verrucomicrobiales</taxon>
        <taxon>Rubritaleaceae</taxon>
        <taxon>Rubritalea</taxon>
    </lineage>
</organism>
<sequence>MLRTDDFDYHLPEELIASQPLENRIGSRMLVLHRDTQTIEHRQFSDLHEYFTPEDLLVLNNTKVIPARVFSNDGKIELVVVDRQSATQWTCMVRPGKKMKPGRTVEVGESIGTVLETLPDGNRIIVWDKPVDLDTYGKLALPHYMGRDAEPEDRDRYQTTFAKEEGAIAAPTAGLHFTPDYLEMFRHTFLTLHVGIGTFRPVKAEFITDHKMHAERYYLSKESAETINKAKSVTAVGTTVTRVLESLGRKQNLLTEAEGETDIFINPGFEFKQVDRLLTNFHLPKSTLIMLVSAFAGRDFTLRAYKEAVENRYRFFSYGDCMMIL</sequence>
<comment type="catalytic activity">
    <reaction evidence="5">
        <text>7-aminomethyl-7-carbaguanosine(34) in tRNA + S-adenosyl-L-methionine = epoxyqueuosine(34) in tRNA + adenine + L-methionine + 2 H(+)</text>
        <dbReference type="Rhea" id="RHEA:32155"/>
        <dbReference type="Rhea" id="RHEA-COMP:10342"/>
        <dbReference type="Rhea" id="RHEA-COMP:18582"/>
        <dbReference type="ChEBI" id="CHEBI:15378"/>
        <dbReference type="ChEBI" id="CHEBI:16708"/>
        <dbReference type="ChEBI" id="CHEBI:57844"/>
        <dbReference type="ChEBI" id="CHEBI:59789"/>
        <dbReference type="ChEBI" id="CHEBI:82833"/>
        <dbReference type="ChEBI" id="CHEBI:194443"/>
        <dbReference type="EC" id="2.4.99.17"/>
    </reaction>
</comment>
<evidence type="ECO:0000256" key="4">
    <source>
        <dbReference type="ARBA" id="ARBA00022785"/>
    </source>
</evidence>
<comment type="subunit">
    <text evidence="5">Monomer.</text>
</comment>
<gene>
    <name evidence="5 6" type="primary">queA</name>
    <name evidence="6" type="ORF">Rhal01_01986</name>
</gene>
<proteinExistence type="inferred from homology"/>
<dbReference type="PANTHER" id="PTHR30307">
    <property type="entry name" value="S-ADENOSYLMETHIONINE:TRNA RIBOSYLTRANSFERASE-ISOMERASE"/>
    <property type="match status" value="1"/>
</dbReference>
<dbReference type="InterPro" id="IPR036100">
    <property type="entry name" value="QueA_sf"/>
</dbReference>
<keyword evidence="4 5" id="KW-0671">Queuosine biosynthesis</keyword>
<evidence type="ECO:0000313" key="6">
    <source>
        <dbReference type="EMBL" id="GAA5495807.1"/>
    </source>
</evidence>
<dbReference type="RefSeq" id="WP_346188547.1">
    <property type="nucleotide sequence ID" value="NZ_BAABRL010000005.1"/>
</dbReference>
<dbReference type="PANTHER" id="PTHR30307:SF0">
    <property type="entry name" value="S-ADENOSYLMETHIONINE:TRNA RIBOSYLTRANSFERASE-ISOMERASE"/>
    <property type="match status" value="1"/>
</dbReference>
<dbReference type="NCBIfam" id="TIGR00113">
    <property type="entry name" value="queA"/>
    <property type="match status" value="1"/>
</dbReference>
<dbReference type="HAMAP" id="MF_00113">
    <property type="entry name" value="QueA"/>
    <property type="match status" value="1"/>
</dbReference>
<evidence type="ECO:0000313" key="7">
    <source>
        <dbReference type="Proteomes" id="UP001424741"/>
    </source>
</evidence>
<dbReference type="Pfam" id="PF02547">
    <property type="entry name" value="Queuosine_synth"/>
    <property type="match status" value="1"/>
</dbReference>
<keyword evidence="7" id="KW-1185">Reference proteome</keyword>
<comment type="subcellular location">
    <subcellularLocation>
        <location evidence="5">Cytoplasm</location>
    </subcellularLocation>
</comment>
<protein>
    <recommendedName>
        <fullName evidence="5">S-adenosylmethionine:tRNA ribosyltransferase-isomerase</fullName>
        <ecNumber evidence="5">2.4.99.17</ecNumber>
    </recommendedName>
    <alternativeName>
        <fullName evidence="5">Queuosine biosynthesis protein QueA</fullName>
    </alternativeName>
</protein>
<evidence type="ECO:0000256" key="1">
    <source>
        <dbReference type="ARBA" id="ARBA00022490"/>
    </source>
</evidence>
<dbReference type="EMBL" id="BAABRL010000005">
    <property type="protein sequence ID" value="GAA5495807.1"/>
    <property type="molecule type" value="Genomic_DNA"/>
</dbReference>
<dbReference type="InterPro" id="IPR042118">
    <property type="entry name" value="QueA_dom1"/>
</dbReference>
<dbReference type="EC" id="2.4.99.17" evidence="5"/>
<keyword evidence="1 5" id="KW-0963">Cytoplasm</keyword>
<comment type="similarity">
    <text evidence="5">Belongs to the QueA family.</text>
</comment>
<evidence type="ECO:0000256" key="5">
    <source>
        <dbReference type="HAMAP-Rule" id="MF_00113"/>
    </source>
</evidence>
<dbReference type="InterPro" id="IPR042119">
    <property type="entry name" value="QueA_dom2"/>
</dbReference>
<evidence type="ECO:0000256" key="2">
    <source>
        <dbReference type="ARBA" id="ARBA00022679"/>
    </source>
</evidence>
<dbReference type="NCBIfam" id="NF001140">
    <property type="entry name" value="PRK00147.1"/>
    <property type="match status" value="1"/>
</dbReference>
<dbReference type="Gene3D" id="2.40.10.240">
    <property type="entry name" value="QueA-like"/>
    <property type="match status" value="1"/>
</dbReference>
<dbReference type="SUPFAM" id="SSF111337">
    <property type="entry name" value="QueA-like"/>
    <property type="match status" value="1"/>
</dbReference>
<comment type="pathway">
    <text evidence="5">tRNA modification; tRNA-queuosine biosynthesis.</text>
</comment>
<dbReference type="Gene3D" id="3.40.1780.10">
    <property type="entry name" value="QueA-like"/>
    <property type="match status" value="1"/>
</dbReference>
<accession>A0ABP9UZK5</accession>
<dbReference type="Proteomes" id="UP001424741">
    <property type="component" value="Unassembled WGS sequence"/>
</dbReference>
<reference evidence="6 7" key="1">
    <citation type="submission" date="2024-02" db="EMBL/GenBank/DDBJ databases">
        <title>Rubritalea halochordaticola NBRC 107102.</title>
        <authorList>
            <person name="Ichikawa N."/>
            <person name="Katano-Makiyama Y."/>
            <person name="Hidaka K."/>
        </authorList>
    </citation>
    <scope>NUCLEOTIDE SEQUENCE [LARGE SCALE GENOMIC DNA]</scope>
    <source>
        <strain evidence="6 7">NBRC 107102</strain>
    </source>
</reference>
<evidence type="ECO:0000256" key="3">
    <source>
        <dbReference type="ARBA" id="ARBA00022691"/>
    </source>
</evidence>
<keyword evidence="2 5" id="KW-0808">Transferase</keyword>
<comment type="function">
    <text evidence="5">Transfers and isomerizes the ribose moiety from AdoMet to the 7-aminomethyl group of 7-deazaguanine (preQ1-tRNA) to give epoxyqueuosine (oQ-tRNA).</text>
</comment>
<name>A0ABP9UZK5_9BACT</name>